<keyword evidence="6 9" id="KW-0456">Lyase</keyword>
<sequence>MKPSQNREETVITKRIIPCLDVKDGRVVKGVNFKGLADVSSPVELGKYYSDHGADELVFYDITASAEGRQLFTDILKEVASTIFIPLSVGGGINTIQDFDRVLKCGADKVSVNSGAIRNPDLIEEAANIYGNQCVVLSVDVARADGRFTVFSRGGRDNTGMDAIDWIRRGVDHGAGEIVVNSIDTDGVKKGFDLEMLRAVEDAVNVPVIASGGAGSIQDFVDLFREIPEIDAGLAASIFHFGEVSIRDLKEELARQGINVRL</sequence>
<evidence type="ECO:0000256" key="5">
    <source>
        <dbReference type="ARBA" id="ARBA00023102"/>
    </source>
</evidence>
<keyword evidence="5 9" id="KW-0368">Histidine biosynthesis</keyword>
<accession>A0A1I7G6U8</accession>
<dbReference type="UniPathway" id="UPA00031">
    <property type="reaction ID" value="UER00010"/>
</dbReference>
<gene>
    <name evidence="9" type="primary">hisF</name>
    <name evidence="11" type="ORF">SAMN05216508_10516</name>
</gene>
<dbReference type="SUPFAM" id="SSF51366">
    <property type="entry name" value="Ribulose-phoshate binding barrel"/>
    <property type="match status" value="1"/>
</dbReference>
<dbReference type="GO" id="GO:0000107">
    <property type="term" value="F:imidazoleglycerol-phosphate synthase activity"/>
    <property type="evidence" value="ECO:0007669"/>
    <property type="project" value="UniProtKB-UniRule"/>
</dbReference>
<dbReference type="NCBIfam" id="TIGR00735">
    <property type="entry name" value="hisF"/>
    <property type="match status" value="1"/>
</dbReference>
<evidence type="ECO:0000256" key="8">
    <source>
        <dbReference type="ARBA" id="ARBA00047838"/>
    </source>
</evidence>
<dbReference type="EC" id="4.3.2.10" evidence="9"/>
<feature type="active site" evidence="9">
    <location>
        <position position="140"/>
    </location>
</feature>
<dbReference type="STRING" id="155865.SAMN05216515_10617"/>
<comment type="pathway">
    <text evidence="1 9">Amino-acid biosynthesis; L-histidine biosynthesis; L-histidine from 5-phospho-alpha-D-ribose 1-diphosphate: step 5/9.</text>
</comment>
<comment type="similarity">
    <text evidence="2 9 10">Belongs to the HisA/HisF family.</text>
</comment>
<feature type="active site" evidence="9">
    <location>
        <position position="21"/>
    </location>
</feature>
<evidence type="ECO:0000256" key="10">
    <source>
        <dbReference type="RuleBase" id="RU003657"/>
    </source>
</evidence>
<dbReference type="InterPro" id="IPR004651">
    <property type="entry name" value="HisF"/>
</dbReference>
<evidence type="ECO:0000256" key="9">
    <source>
        <dbReference type="HAMAP-Rule" id="MF_01013"/>
    </source>
</evidence>
<evidence type="ECO:0000313" key="12">
    <source>
        <dbReference type="Proteomes" id="UP000198817"/>
    </source>
</evidence>
<comment type="catalytic activity">
    <reaction evidence="8 9">
        <text>5-[(5-phospho-1-deoxy-D-ribulos-1-ylimino)methylamino]-1-(5-phospho-beta-D-ribosyl)imidazole-4-carboxamide + L-glutamine = D-erythro-1-(imidazol-4-yl)glycerol 3-phosphate + 5-amino-1-(5-phospho-beta-D-ribosyl)imidazole-4-carboxamide + L-glutamate + H(+)</text>
        <dbReference type="Rhea" id="RHEA:24793"/>
        <dbReference type="ChEBI" id="CHEBI:15378"/>
        <dbReference type="ChEBI" id="CHEBI:29985"/>
        <dbReference type="ChEBI" id="CHEBI:58278"/>
        <dbReference type="ChEBI" id="CHEBI:58359"/>
        <dbReference type="ChEBI" id="CHEBI:58475"/>
        <dbReference type="ChEBI" id="CHEBI:58525"/>
        <dbReference type="EC" id="4.3.2.10"/>
    </reaction>
</comment>
<evidence type="ECO:0000256" key="3">
    <source>
        <dbReference type="ARBA" id="ARBA00011152"/>
    </source>
</evidence>
<dbReference type="PANTHER" id="PTHR21235:SF2">
    <property type="entry name" value="IMIDAZOLE GLYCEROL PHOSPHATE SYNTHASE HISHF"/>
    <property type="match status" value="1"/>
</dbReference>
<dbReference type="InterPro" id="IPR013785">
    <property type="entry name" value="Aldolase_TIM"/>
</dbReference>
<dbReference type="HAMAP" id="MF_01013">
    <property type="entry name" value="HisF"/>
    <property type="match status" value="1"/>
</dbReference>
<dbReference type="EMBL" id="FPBT01000005">
    <property type="protein sequence ID" value="SFU44202.1"/>
    <property type="molecule type" value="Genomic_DNA"/>
</dbReference>
<dbReference type="Proteomes" id="UP000198817">
    <property type="component" value="Unassembled WGS sequence"/>
</dbReference>
<dbReference type="InterPro" id="IPR006062">
    <property type="entry name" value="His_biosynth"/>
</dbReference>
<evidence type="ECO:0000313" key="11">
    <source>
        <dbReference type="EMBL" id="SFU44202.1"/>
    </source>
</evidence>
<dbReference type="InterPro" id="IPR050064">
    <property type="entry name" value="IGPS_HisA/HisF"/>
</dbReference>
<proteinExistence type="inferred from homology"/>
<dbReference type="Pfam" id="PF00977">
    <property type="entry name" value="His_biosynth"/>
    <property type="match status" value="1"/>
</dbReference>
<dbReference type="InterPro" id="IPR011060">
    <property type="entry name" value="RibuloseP-bd_barrel"/>
</dbReference>
<evidence type="ECO:0000256" key="4">
    <source>
        <dbReference type="ARBA" id="ARBA00022605"/>
    </source>
</evidence>
<keyword evidence="12" id="KW-1185">Reference proteome</keyword>
<dbReference type="CDD" id="cd04731">
    <property type="entry name" value="HisF"/>
    <property type="match status" value="1"/>
</dbReference>
<dbReference type="GO" id="GO:0016829">
    <property type="term" value="F:lyase activity"/>
    <property type="evidence" value="ECO:0007669"/>
    <property type="project" value="UniProtKB-KW"/>
</dbReference>
<comment type="function">
    <text evidence="7 9">IGPS catalyzes the conversion of PRFAR and glutamine to IGP, AICAR and glutamate. The HisF subunit catalyzes the cyclization activity that produces IGP and AICAR from PRFAR using the ammonia provided by the HisH subunit.</text>
</comment>
<evidence type="ECO:0000256" key="2">
    <source>
        <dbReference type="ARBA" id="ARBA00009667"/>
    </source>
</evidence>
<dbReference type="GO" id="GO:0000105">
    <property type="term" value="P:L-histidine biosynthetic process"/>
    <property type="evidence" value="ECO:0007669"/>
    <property type="project" value="UniProtKB-UniRule"/>
</dbReference>
<organism evidence="11 12">
    <name type="scientific">Eubacterium pyruvativorans</name>
    <dbReference type="NCBI Taxonomy" id="155865"/>
    <lineage>
        <taxon>Bacteria</taxon>
        <taxon>Bacillati</taxon>
        <taxon>Bacillota</taxon>
        <taxon>Clostridia</taxon>
        <taxon>Eubacteriales</taxon>
        <taxon>Eubacteriaceae</taxon>
        <taxon>Eubacterium</taxon>
    </lineage>
</organism>
<keyword evidence="4 9" id="KW-0028">Amino-acid biosynthesis</keyword>
<dbReference type="Gene3D" id="3.20.20.70">
    <property type="entry name" value="Aldolase class I"/>
    <property type="match status" value="1"/>
</dbReference>
<comment type="subcellular location">
    <subcellularLocation>
        <location evidence="9">Cytoplasm</location>
    </subcellularLocation>
</comment>
<keyword evidence="9" id="KW-0963">Cytoplasm</keyword>
<dbReference type="GO" id="GO:0005737">
    <property type="term" value="C:cytoplasm"/>
    <property type="evidence" value="ECO:0007669"/>
    <property type="project" value="UniProtKB-SubCell"/>
</dbReference>
<evidence type="ECO:0000256" key="7">
    <source>
        <dbReference type="ARBA" id="ARBA00025475"/>
    </source>
</evidence>
<dbReference type="AlphaFoldDB" id="A0A1I7G6U8"/>
<protein>
    <recommendedName>
        <fullName evidence="9">Imidazole glycerol phosphate synthase subunit HisF</fullName>
        <ecNumber evidence="9">4.3.2.10</ecNumber>
    </recommendedName>
    <alternativeName>
        <fullName evidence="9">IGP synthase cyclase subunit</fullName>
    </alternativeName>
    <alternativeName>
        <fullName evidence="9">IGP synthase subunit HisF</fullName>
    </alternativeName>
    <alternativeName>
        <fullName evidence="9">ImGP synthase subunit HisF</fullName>
        <shortName evidence="9">IGPS subunit HisF</shortName>
    </alternativeName>
</protein>
<name>A0A1I7G6U8_9FIRM</name>
<reference evidence="11 12" key="1">
    <citation type="submission" date="2016-10" db="EMBL/GenBank/DDBJ databases">
        <authorList>
            <person name="de Groot N.N."/>
        </authorList>
    </citation>
    <scope>NUCLEOTIDE SEQUENCE [LARGE SCALE GENOMIC DNA]</scope>
    <source>
        <strain evidence="11 12">KHGC13</strain>
    </source>
</reference>
<evidence type="ECO:0000256" key="6">
    <source>
        <dbReference type="ARBA" id="ARBA00023239"/>
    </source>
</evidence>
<dbReference type="PANTHER" id="PTHR21235">
    <property type="entry name" value="IMIDAZOLE GLYCEROL PHOSPHATE SYNTHASE SUBUNIT HISF/H IGP SYNTHASE SUBUNIT HISF/H"/>
    <property type="match status" value="1"/>
</dbReference>
<comment type="subunit">
    <text evidence="3 9">Heterodimer of HisH and HisF.</text>
</comment>
<evidence type="ECO:0000256" key="1">
    <source>
        <dbReference type="ARBA" id="ARBA00005091"/>
    </source>
</evidence>